<evidence type="ECO:0000313" key="2">
    <source>
        <dbReference type="EMBL" id="MBE9212274.1"/>
    </source>
</evidence>
<protein>
    <submittedName>
        <fullName evidence="2">Amidohydrolase family protein</fullName>
    </submittedName>
</protein>
<accession>A0A8J7F4G9</accession>
<dbReference type="Proteomes" id="UP000620559">
    <property type="component" value="Unassembled WGS sequence"/>
</dbReference>
<dbReference type="EMBL" id="JADEWL010000012">
    <property type="protein sequence ID" value="MBE9212274.1"/>
    <property type="molecule type" value="Genomic_DNA"/>
</dbReference>
<evidence type="ECO:0000259" key="1">
    <source>
        <dbReference type="Pfam" id="PF04909"/>
    </source>
</evidence>
<dbReference type="InterPro" id="IPR032466">
    <property type="entry name" value="Metal_Hydrolase"/>
</dbReference>
<keyword evidence="3" id="KW-1185">Reference proteome</keyword>
<feature type="domain" description="Amidohydrolase-related" evidence="1">
    <location>
        <begin position="144"/>
        <end position="307"/>
    </location>
</feature>
<dbReference type="GO" id="GO:0016787">
    <property type="term" value="F:hydrolase activity"/>
    <property type="evidence" value="ECO:0007669"/>
    <property type="project" value="InterPro"/>
</dbReference>
<comment type="caution">
    <text evidence="2">The sequence shown here is derived from an EMBL/GenBank/DDBJ whole genome shotgun (WGS) entry which is preliminary data.</text>
</comment>
<dbReference type="Gene3D" id="3.20.20.140">
    <property type="entry name" value="Metal-dependent hydrolases"/>
    <property type="match status" value="1"/>
</dbReference>
<dbReference type="Pfam" id="PF04909">
    <property type="entry name" value="Amidohydro_2"/>
    <property type="match status" value="1"/>
</dbReference>
<dbReference type="RefSeq" id="WP_193918049.1">
    <property type="nucleotide sequence ID" value="NZ_JADEWL010000012.1"/>
</dbReference>
<sequence length="313" mass="36287">MSSSKYVIFDAHLHGVNFIQQTDGFDALLREMDKARVEKCIVFGLPVSKQWPEWENEEPTYYLSNESRCYYYSLTDAIIAQAYMNLTAENRKRIIPLICGFSPVDRYAIKHIERIMDLYPSVFKGIGEILCRHDDLTNLTYGQPARVNHKALFPIFDFAGQHQLPILVHQNATSVGRTNQLSYTDEIIEMLEAFPHTTLVWAHCGVSRRVRIEKLHEVIDNLLCKYHNLYVDYSWLVFDHYICPQGQPDENWLKLTEKHSHRICLGSDIFGHFESLGERLGRYTPFLDCLSKETCENVCTKTANRLYASVLPV</sequence>
<gene>
    <name evidence="2" type="ORF">IQ247_06045</name>
</gene>
<dbReference type="InterPro" id="IPR006680">
    <property type="entry name" value="Amidohydro-rel"/>
</dbReference>
<evidence type="ECO:0000313" key="3">
    <source>
        <dbReference type="Proteomes" id="UP000620559"/>
    </source>
</evidence>
<dbReference type="AlphaFoldDB" id="A0A8J7F4G9"/>
<name>A0A8J7F4G9_9CYAN</name>
<organism evidence="2 3">
    <name type="scientific">Plectonema cf. radiosum LEGE 06105</name>
    <dbReference type="NCBI Taxonomy" id="945769"/>
    <lineage>
        <taxon>Bacteria</taxon>
        <taxon>Bacillati</taxon>
        <taxon>Cyanobacteriota</taxon>
        <taxon>Cyanophyceae</taxon>
        <taxon>Oscillatoriophycideae</taxon>
        <taxon>Oscillatoriales</taxon>
        <taxon>Microcoleaceae</taxon>
        <taxon>Plectonema</taxon>
    </lineage>
</organism>
<dbReference type="SUPFAM" id="SSF51556">
    <property type="entry name" value="Metallo-dependent hydrolases"/>
    <property type="match status" value="1"/>
</dbReference>
<proteinExistence type="predicted"/>
<reference evidence="2" key="1">
    <citation type="submission" date="2020-10" db="EMBL/GenBank/DDBJ databases">
        <authorList>
            <person name="Castelo-Branco R."/>
            <person name="Eusebio N."/>
            <person name="Adriana R."/>
            <person name="Vieira A."/>
            <person name="Brugerolle De Fraissinette N."/>
            <person name="Rezende De Castro R."/>
            <person name="Schneider M.P."/>
            <person name="Vasconcelos V."/>
            <person name="Leao P.N."/>
        </authorList>
    </citation>
    <scope>NUCLEOTIDE SEQUENCE</scope>
    <source>
        <strain evidence="2">LEGE 06105</strain>
    </source>
</reference>